<evidence type="ECO:0000259" key="11">
    <source>
        <dbReference type="Pfam" id="PF03447"/>
    </source>
</evidence>
<dbReference type="PANTHER" id="PTHR43331:SF1">
    <property type="entry name" value="HOMOSERINE DEHYDROGENASE"/>
    <property type="match status" value="1"/>
</dbReference>
<evidence type="ECO:0000313" key="12">
    <source>
        <dbReference type="EMBL" id="MBH8560055.1"/>
    </source>
</evidence>
<keyword evidence="13" id="KW-1185">Reference proteome</keyword>
<comment type="pathway">
    <text evidence="1">Amino-acid biosynthesis; L-threonine biosynthesis; L-threonine from L-aspartate: step 3/5.</text>
</comment>
<gene>
    <name evidence="12" type="ORF">I7X13_18485</name>
</gene>
<dbReference type="Gene3D" id="3.40.50.720">
    <property type="entry name" value="NAD(P)-binding Rossmann-like Domain"/>
    <property type="match status" value="1"/>
</dbReference>
<proteinExistence type="inferred from homology"/>
<comment type="similarity">
    <text evidence="3">Belongs to the homoserine dehydrogenase family.</text>
</comment>
<dbReference type="EC" id="1.1.1.3" evidence="4"/>
<dbReference type="SUPFAM" id="SSF51735">
    <property type="entry name" value="NAD(P)-binding Rossmann-fold domains"/>
    <property type="match status" value="1"/>
</dbReference>
<accession>A0ABS0QBQ5</accession>
<comment type="pathway">
    <text evidence="2">Amino-acid biosynthesis; L-methionine biosynthesis via de novo pathway; L-homoserine from L-aspartate: step 3/3.</text>
</comment>
<comment type="caution">
    <text evidence="12">The sequence shown here is derived from an EMBL/GenBank/DDBJ whole genome shotgun (WGS) entry which is preliminary data.</text>
</comment>
<dbReference type="Proteomes" id="UP000625631">
    <property type="component" value="Unassembled WGS sequence"/>
</dbReference>
<evidence type="ECO:0000256" key="2">
    <source>
        <dbReference type="ARBA" id="ARBA00005062"/>
    </source>
</evidence>
<evidence type="ECO:0000256" key="3">
    <source>
        <dbReference type="ARBA" id="ARBA00006753"/>
    </source>
</evidence>
<dbReference type="GO" id="GO:0004412">
    <property type="term" value="F:homoserine dehydrogenase activity"/>
    <property type="evidence" value="ECO:0007669"/>
    <property type="project" value="UniProtKB-EC"/>
</dbReference>
<evidence type="ECO:0000259" key="10">
    <source>
        <dbReference type="Pfam" id="PF00742"/>
    </source>
</evidence>
<dbReference type="PANTHER" id="PTHR43331">
    <property type="entry name" value="HOMOSERINE DEHYDROGENASE"/>
    <property type="match status" value="1"/>
</dbReference>
<evidence type="ECO:0000256" key="1">
    <source>
        <dbReference type="ARBA" id="ARBA00005056"/>
    </source>
</evidence>
<evidence type="ECO:0000256" key="6">
    <source>
        <dbReference type="ARBA" id="ARBA00022605"/>
    </source>
</evidence>
<evidence type="ECO:0000256" key="5">
    <source>
        <dbReference type="ARBA" id="ARBA00013376"/>
    </source>
</evidence>
<evidence type="ECO:0000256" key="8">
    <source>
        <dbReference type="ARBA" id="ARBA00023002"/>
    </source>
</evidence>
<dbReference type="Pfam" id="PF03447">
    <property type="entry name" value="NAD_binding_3"/>
    <property type="match status" value="1"/>
</dbReference>
<dbReference type="InterPro" id="IPR001342">
    <property type="entry name" value="HDH_cat"/>
</dbReference>
<dbReference type="RefSeq" id="WP_198076615.1">
    <property type="nucleotide sequence ID" value="NZ_JAEDAE010000010.1"/>
</dbReference>
<keyword evidence="8 12" id="KW-0560">Oxidoreductase</keyword>
<feature type="domain" description="Aspartate/homoserine dehydrogenase NAD-binding" evidence="11">
    <location>
        <begin position="14"/>
        <end position="124"/>
    </location>
</feature>
<keyword evidence="7" id="KW-0791">Threonine biosynthesis</keyword>
<reference evidence="12 13" key="1">
    <citation type="submission" date="2020-12" db="EMBL/GenBank/DDBJ databases">
        <title>Hymenobacter sp.</title>
        <authorList>
            <person name="Kim M.K."/>
        </authorList>
    </citation>
    <scope>NUCLEOTIDE SEQUENCE [LARGE SCALE GENOMIC DNA]</scope>
    <source>
        <strain evidence="12 13">BT442</strain>
    </source>
</reference>
<evidence type="ECO:0000256" key="9">
    <source>
        <dbReference type="ARBA" id="ARBA00023167"/>
    </source>
</evidence>
<feature type="domain" description="Homoserine dehydrogenase catalytic" evidence="10">
    <location>
        <begin position="132"/>
        <end position="311"/>
    </location>
</feature>
<dbReference type="InterPro" id="IPR036291">
    <property type="entry name" value="NAD(P)-bd_dom_sf"/>
</dbReference>
<protein>
    <recommendedName>
        <fullName evidence="5">Homoserine dehydrogenase</fullName>
        <ecNumber evidence="4">1.1.1.3</ecNumber>
    </recommendedName>
</protein>
<dbReference type="NCBIfam" id="NF004976">
    <property type="entry name" value="PRK06349.1"/>
    <property type="match status" value="1"/>
</dbReference>
<keyword evidence="6" id="KW-0028">Amino-acid biosynthesis</keyword>
<dbReference type="SUPFAM" id="SSF55347">
    <property type="entry name" value="Glyceraldehyde-3-phosphate dehydrogenase-like, C-terminal domain"/>
    <property type="match status" value="1"/>
</dbReference>
<keyword evidence="9" id="KW-0486">Methionine biosynthesis</keyword>
<name>A0ABS0QBQ5_9BACT</name>
<sequence length="419" mass="44701">MNHSEHPLRLGLIGFGCVGQGFYDIIEQQPGLGLAVARIAVKSPNKPRTLPPDRFTYHADDLLHDPTLDVLVEVIDDAAEAFRLVSTALRQGRRVVTANKAMLARHLPELVQLEQEFGGTLLYEAAVCGSIPVVRTLDSYFSHEPLRAVRGIFNGSSNYVLTRMSEAGSDYATALAEAQVQGFAETDPLLDMGAFDPRSKAVILAAHAYGAFLNPDEVLNLGIEAVGAADIAYAAARGQKVKVVASVERLPNGRVAALVTPQLLGPESPLYAVEQEFNGIIIDAEYAGAQFLAGRGAGGHPTGSAVLADVLALRRGHRYGYARRAAAPAAQLTEGLELDAYVSHPDAGVLREVLTWLELPPDALHPDSAHPYATGPVALQQLWAWRKELRAAGIFVARRGAVRTVADAVPAHAEVAAVA</sequence>
<dbReference type="Pfam" id="PF00742">
    <property type="entry name" value="Homoserine_dh"/>
    <property type="match status" value="1"/>
</dbReference>
<dbReference type="Gene3D" id="3.30.360.10">
    <property type="entry name" value="Dihydrodipicolinate Reductase, domain 2"/>
    <property type="match status" value="1"/>
</dbReference>
<dbReference type="InterPro" id="IPR005106">
    <property type="entry name" value="Asp/hSer_DH_NAD-bd"/>
</dbReference>
<dbReference type="EMBL" id="JAEDAE010000010">
    <property type="protein sequence ID" value="MBH8560055.1"/>
    <property type="molecule type" value="Genomic_DNA"/>
</dbReference>
<evidence type="ECO:0000256" key="4">
    <source>
        <dbReference type="ARBA" id="ARBA00013213"/>
    </source>
</evidence>
<organism evidence="12 13">
    <name type="scientific">Hymenobacter negativus</name>
    <dbReference type="NCBI Taxonomy" id="2795026"/>
    <lineage>
        <taxon>Bacteria</taxon>
        <taxon>Pseudomonadati</taxon>
        <taxon>Bacteroidota</taxon>
        <taxon>Cytophagia</taxon>
        <taxon>Cytophagales</taxon>
        <taxon>Hymenobacteraceae</taxon>
        <taxon>Hymenobacter</taxon>
    </lineage>
</organism>
<evidence type="ECO:0000313" key="13">
    <source>
        <dbReference type="Proteomes" id="UP000625631"/>
    </source>
</evidence>
<evidence type="ECO:0000256" key="7">
    <source>
        <dbReference type="ARBA" id="ARBA00022697"/>
    </source>
</evidence>